<evidence type="ECO:0000256" key="5">
    <source>
        <dbReference type="SAM" id="Phobius"/>
    </source>
</evidence>
<feature type="transmembrane region" description="Helical" evidence="5">
    <location>
        <begin position="98"/>
        <end position="123"/>
    </location>
</feature>
<comment type="subcellular location">
    <subcellularLocation>
        <location evidence="1">Membrane</location>
        <topology evidence="1">Multi-pass membrane protein</topology>
    </subcellularLocation>
</comment>
<dbReference type="Proteomes" id="UP000294902">
    <property type="component" value="Unassembled WGS sequence"/>
</dbReference>
<feature type="transmembrane region" description="Helical" evidence="5">
    <location>
        <begin position="129"/>
        <end position="151"/>
    </location>
</feature>
<dbReference type="GO" id="GO:0140359">
    <property type="term" value="F:ABC-type transporter activity"/>
    <property type="evidence" value="ECO:0007669"/>
    <property type="project" value="InterPro"/>
</dbReference>
<dbReference type="GO" id="GO:0016020">
    <property type="term" value="C:membrane"/>
    <property type="evidence" value="ECO:0007669"/>
    <property type="project" value="UniProtKB-SubCell"/>
</dbReference>
<organism evidence="7 8">
    <name type="scientific">Natranaerovirga pectinivora</name>
    <dbReference type="NCBI Taxonomy" id="682400"/>
    <lineage>
        <taxon>Bacteria</taxon>
        <taxon>Bacillati</taxon>
        <taxon>Bacillota</taxon>
        <taxon>Clostridia</taxon>
        <taxon>Lachnospirales</taxon>
        <taxon>Natranaerovirgaceae</taxon>
        <taxon>Natranaerovirga</taxon>
    </lineage>
</organism>
<evidence type="ECO:0000259" key="6">
    <source>
        <dbReference type="Pfam" id="PF12698"/>
    </source>
</evidence>
<dbReference type="OrthoDB" id="3182222at2"/>
<accession>A0A4R3MMB9</accession>
<dbReference type="EMBL" id="SMAL01000002">
    <property type="protein sequence ID" value="TCT16089.1"/>
    <property type="molecule type" value="Genomic_DNA"/>
</dbReference>
<reference evidence="7 8" key="1">
    <citation type="submission" date="2019-03" db="EMBL/GenBank/DDBJ databases">
        <title>Genomic Encyclopedia of Type Strains, Phase IV (KMG-IV): sequencing the most valuable type-strain genomes for metagenomic binning, comparative biology and taxonomic classification.</title>
        <authorList>
            <person name="Goeker M."/>
        </authorList>
    </citation>
    <scope>NUCLEOTIDE SEQUENCE [LARGE SCALE GENOMIC DNA]</scope>
    <source>
        <strain evidence="7 8">DSM 24629</strain>
    </source>
</reference>
<comment type="caution">
    <text evidence="7">The sequence shown here is derived from an EMBL/GenBank/DDBJ whole genome shotgun (WGS) entry which is preliminary data.</text>
</comment>
<evidence type="ECO:0000256" key="4">
    <source>
        <dbReference type="ARBA" id="ARBA00023136"/>
    </source>
</evidence>
<proteinExistence type="predicted"/>
<keyword evidence="3 5" id="KW-1133">Transmembrane helix</keyword>
<feature type="domain" description="ABC-2 type transporter transmembrane" evidence="6">
    <location>
        <begin position="55"/>
        <end position="230"/>
    </location>
</feature>
<feature type="transmembrane region" description="Helical" evidence="5">
    <location>
        <begin position="215"/>
        <end position="233"/>
    </location>
</feature>
<feature type="transmembrane region" description="Helical" evidence="5">
    <location>
        <begin position="158"/>
        <end position="177"/>
    </location>
</feature>
<evidence type="ECO:0000256" key="1">
    <source>
        <dbReference type="ARBA" id="ARBA00004141"/>
    </source>
</evidence>
<dbReference type="RefSeq" id="WP_132250206.1">
    <property type="nucleotide sequence ID" value="NZ_SMAL01000002.1"/>
</dbReference>
<dbReference type="InterPro" id="IPR013525">
    <property type="entry name" value="ABC2_TM"/>
</dbReference>
<keyword evidence="2 5" id="KW-0812">Transmembrane</keyword>
<evidence type="ECO:0000256" key="3">
    <source>
        <dbReference type="ARBA" id="ARBA00022989"/>
    </source>
</evidence>
<evidence type="ECO:0000313" key="8">
    <source>
        <dbReference type="Proteomes" id="UP000294902"/>
    </source>
</evidence>
<protein>
    <submittedName>
        <fullName evidence="7">ABC-2 type transport system permease protein</fullName>
    </submittedName>
</protein>
<keyword evidence="4 5" id="KW-0472">Membrane</keyword>
<feature type="transmembrane region" description="Helical" evidence="5">
    <location>
        <begin position="54"/>
        <end position="77"/>
    </location>
</feature>
<gene>
    <name evidence="7" type="ORF">EDC18_102105</name>
</gene>
<evidence type="ECO:0000313" key="7">
    <source>
        <dbReference type="EMBL" id="TCT16089.1"/>
    </source>
</evidence>
<name>A0A4R3MMB9_9FIRM</name>
<sequence length="240" mass="27056">MDFSIKRVNALFKKEIKDFTKNLNVFFMCLLPILFAFIYSFLGSMPGEHMEKSQTLLLVMTMNLVIVGCSIMAILISEEKEKNTLRTLMLSSVSPVEFLTGKTLVMLVITILNNIFIYMILGLDSRHMGMYIILSTLVVITMITIGAIIGLMVQNQMATGVMVMPIALGFLMIPMLGEVNEVAMTIAEWLPNYNLEIILERVFNEDSVNIFSKNLTVIIGWIIGSIAIFVYVYKKKGLDK</sequence>
<dbReference type="AlphaFoldDB" id="A0A4R3MMB9"/>
<feature type="transmembrane region" description="Helical" evidence="5">
    <location>
        <begin position="23"/>
        <end position="42"/>
    </location>
</feature>
<dbReference type="Pfam" id="PF12698">
    <property type="entry name" value="ABC2_membrane_3"/>
    <property type="match status" value="1"/>
</dbReference>
<keyword evidence="8" id="KW-1185">Reference proteome</keyword>
<evidence type="ECO:0000256" key="2">
    <source>
        <dbReference type="ARBA" id="ARBA00022692"/>
    </source>
</evidence>